<evidence type="ECO:0000256" key="1">
    <source>
        <dbReference type="ARBA" id="ARBA00004651"/>
    </source>
</evidence>
<feature type="transmembrane region" description="Helical" evidence="9">
    <location>
        <begin position="130"/>
        <end position="148"/>
    </location>
</feature>
<dbReference type="EMBL" id="CP060828">
    <property type="protein sequence ID" value="QNP74121.1"/>
    <property type="molecule type" value="Genomic_DNA"/>
</dbReference>
<dbReference type="GO" id="GO:0005886">
    <property type="term" value="C:plasma membrane"/>
    <property type="evidence" value="ECO:0007669"/>
    <property type="project" value="UniProtKB-SubCell"/>
</dbReference>
<reference evidence="10 11" key="1">
    <citation type="submission" date="2020-08" db="EMBL/GenBank/DDBJ databases">
        <title>A novel species.</title>
        <authorList>
            <person name="Gao J."/>
        </authorList>
    </citation>
    <scope>NUCLEOTIDE SEQUENCE [LARGE SCALE GENOMIC DNA]</scope>
    <source>
        <strain evidence="10 11">CRXT-G-22</strain>
    </source>
</reference>
<evidence type="ECO:0000256" key="5">
    <source>
        <dbReference type="ARBA" id="ARBA00022989"/>
    </source>
</evidence>
<feature type="transmembrane region" description="Helical" evidence="9">
    <location>
        <begin position="26"/>
        <end position="46"/>
    </location>
</feature>
<protein>
    <submittedName>
        <fullName evidence="10">DUF2029 domain-containing protein</fullName>
    </submittedName>
</protein>
<evidence type="ECO:0000256" key="6">
    <source>
        <dbReference type="ARBA" id="ARBA00023136"/>
    </source>
</evidence>
<dbReference type="RefSeq" id="WP_187751047.1">
    <property type="nucleotide sequence ID" value="NZ_CP060828.1"/>
</dbReference>
<dbReference type="Pfam" id="PF09594">
    <property type="entry name" value="GT87"/>
    <property type="match status" value="1"/>
</dbReference>
<evidence type="ECO:0000256" key="7">
    <source>
        <dbReference type="ARBA" id="ARBA00024033"/>
    </source>
</evidence>
<evidence type="ECO:0000256" key="8">
    <source>
        <dbReference type="SAM" id="MobiDB-lite"/>
    </source>
</evidence>
<accession>A0A7H0IMV5</accession>
<keyword evidence="5 9" id="KW-1133">Transmembrane helix</keyword>
<feature type="region of interest" description="Disordered" evidence="8">
    <location>
        <begin position="1"/>
        <end position="21"/>
    </location>
</feature>
<dbReference type="Proteomes" id="UP000516052">
    <property type="component" value="Chromosome"/>
</dbReference>
<feature type="transmembrane region" description="Helical" evidence="9">
    <location>
        <begin position="168"/>
        <end position="191"/>
    </location>
</feature>
<organism evidence="10 11">
    <name type="scientific">Streptomyces roseirectus</name>
    <dbReference type="NCBI Taxonomy" id="2768066"/>
    <lineage>
        <taxon>Bacteria</taxon>
        <taxon>Bacillati</taxon>
        <taxon>Actinomycetota</taxon>
        <taxon>Actinomycetes</taxon>
        <taxon>Kitasatosporales</taxon>
        <taxon>Streptomycetaceae</taxon>
        <taxon>Streptomyces</taxon>
    </lineage>
</organism>
<feature type="transmembrane region" description="Helical" evidence="9">
    <location>
        <begin position="198"/>
        <end position="218"/>
    </location>
</feature>
<gene>
    <name evidence="10" type="ORF">IAG44_34805</name>
</gene>
<feature type="transmembrane region" description="Helical" evidence="9">
    <location>
        <begin position="97"/>
        <end position="118"/>
    </location>
</feature>
<keyword evidence="2" id="KW-1003">Cell membrane</keyword>
<evidence type="ECO:0000256" key="3">
    <source>
        <dbReference type="ARBA" id="ARBA00022679"/>
    </source>
</evidence>
<keyword evidence="11" id="KW-1185">Reference proteome</keyword>
<feature type="transmembrane region" description="Helical" evidence="9">
    <location>
        <begin position="366"/>
        <end position="387"/>
    </location>
</feature>
<evidence type="ECO:0000256" key="9">
    <source>
        <dbReference type="SAM" id="Phobius"/>
    </source>
</evidence>
<sequence length="401" mass="42656">MTLTADRSTPGADRVPAPRPRSGRRLTALGLFWIVTRLTAVVGILLSGQNAWQEVAGYQHWADTMLTGTFPTADTTWQYPPGSALIMLLPYLSPLGTYVQIFILMTVVVDGLVTLALIRTGPATRPLAPAWIWTAGIPVLFGLPYTRYDIFPTACAVLALLLVHRRPTAAGVIAGTGISLKAWPALLLIAAPGRTWRSALAVAAGVCLTAAALLHNALGFLTSQAGRGVEYESVGGSLLLAARHLGYTGHIEKRYGSYEIVGPHVAAVADASLAASALAACWLIRWRRRTRGSAAPAADAALTATLLFVVTSRVISPQYLIWLLGLVAVCAASRTTTQRPVIVLVLACLPLTALEFPIFVNQALAGQAPVIAILLLRNLLLVTAALWSCHRLRTHPGPPSR</sequence>
<keyword evidence="4 9" id="KW-0812">Transmembrane</keyword>
<comment type="subcellular location">
    <subcellularLocation>
        <location evidence="1">Cell membrane</location>
        <topology evidence="1">Multi-pass membrane protein</topology>
    </subcellularLocation>
</comment>
<evidence type="ECO:0000313" key="10">
    <source>
        <dbReference type="EMBL" id="QNP74121.1"/>
    </source>
</evidence>
<dbReference type="InterPro" id="IPR018584">
    <property type="entry name" value="GT87"/>
</dbReference>
<keyword evidence="6 9" id="KW-0472">Membrane</keyword>
<dbReference type="KEGG" id="sroi:IAG44_34805"/>
<feature type="transmembrane region" description="Helical" evidence="9">
    <location>
        <begin position="264"/>
        <end position="284"/>
    </location>
</feature>
<evidence type="ECO:0000256" key="2">
    <source>
        <dbReference type="ARBA" id="ARBA00022475"/>
    </source>
</evidence>
<keyword evidence="3" id="KW-0808">Transferase</keyword>
<evidence type="ECO:0000256" key="4">
    <source>
        <dbReference type="ARBA" id="ARBA00022692"/>
    </source>
</evidence>
<feature type="transmembrane region" description="Helical" evidence="9">
    <location>
        <begin position="341"/>
        <end position="360"/>
    </location>
</feature>
<proteinExistence type="inferred from homology"/>
<dbReference type="GO" id="GO:0016758">
    <property type="term" value="F:hexosyltransferase activity"/>
    <property type="evidence" value="ECO:0007669"/>
    <property type="project" value="InterPro"/>
</dbReference>
<comment type="similarity">
    <text evidence="7">Belongs to the glycosyltransferase 87 family.</text>
</comment>
<name>A0A7H0IMV5_9ACTN</name>
<dbReference type="AlphaFoldDB" id="A0A7H0IMV5"/>
<evidence type="ECO:0000313" key="11">
    <source>
        <dbReference type="Proteomes" id="UP000516052"/>
    </source>
</evidence>